<organism evidence="1 2">
    <name type="scientific">Vibrio breoganii</name>
    <dbReference type="NCBI Taxonomy" id="553239"/>
    <lineage>
        <taxon>Bacteria</taxon>
        <taxon>Pseudomonadati</taxon>
        <taxon>Pseudomonadota</taxon>
        <taxon>Gammaproteobacteria</taxon>
        <taxon>Vibrionales</taxon>
        <taxon>Vibrionaceae</taxon>
        <taxon>Vibrio</taxon>
    </lineage>
</organism>
<gene>
    <name evidence="1" type="ORF">BCS93_13655</name>
</gene>
<accession>A0AAP8MUP3</accession>
<name>A0AAP8MUP3_9VIBR</name>
<dbReference type="EMBL" id="MDBO01000091">
    <property type="protein sequence ID" value="PMP08801.1"/>
    <property type="molecule type" value="Genomic_DNA"/>
</dbReference>
<dbReference type="AlphaFoldDB" id="A0AAP8MUP3"/>
<sequence>MNHKHIIKATQMGIATTALMGGMALANTTDLVESTDMARAEAHVSNVETAQQVQAEAAAHQKALQTLESNGDVDQYIETNEAGVAPVGHVSECENPAITSGSKIAEHCR</sequence>
<evidence type="ECO:0000313" key="1">
    <source>
        <dbReference type="EMBL" id="PMP08801.1"/>
    </source>
</evidence>
<dbReference type="Proteomes" id="UP000235611">
    <property type="component" value="Unassembled WGS sequence"/>
</dbReference>
<reference evidence="2" key="1">
    <citation type="submission" date="2016-07" db="EMBL/GenBank/DDBJ databases">
        <title>Nontailed viruses are major unrecognized killers of bacteria in the ocean.</title>
        <authorList>
            <person name="Kauffman K."/>
            <person name="Hussain F."/>
            <person name="Yang J."/>
            <person name="Arevalo P."/>
            <person name="Brown J."/>
            <person name="Cutler M."/>
            <person name="Kelly L."/>
            <person name="Polz M.F."/>
        </authorList>
    </citation>
    <scope>NUCLEOTIDE SEQUENCE [LARGE SCALE GENOMIC DNA]</scope>
    <source>
        <strain evidence="2">10N.222.49.A5</strain>
    </source>
</reference>
<comment type="caution">
    <text evidence="1">The sequence shown here is derived from an EMBL/GenBank/DDBJ whole genome shotgun (WGS) entry which is preliminary data.</text>
</comment>
<evidence type="ECO:0000313" key="2">
    <source>
        <dbReference type="Proteomes" id="UP000235611"/>
    </source>
</evidence>
<protein>
    <submittedName>
        <fullName evidence="1">Uncharacterized protein</fullName>
    </submittedName>
</protein>
<proteinExistence type="predicted"/>
<dbReference type="RefSeq" id="WP_102477974.1">
    <property type="nucleotide sequence ID" value="NZ_MDBO01000091.1"/>
</dbReference>